<protein>
    <submittedName>
        <fullName evidence="6">Uncharacterized protein LOC116298545</fullName>
    </submittedName>
</protein>
<dbReference type="InParanoid" id="A0A6P8I4U0"/>
<dbReference type="AlphaFoldDB" id="A0A6P8I4U0"/>
<dbReference type="RefSeq" id="XP_031562908.1">
    <property type="nucleotide sequence ID" value="XM_031707048.1"/>
</dbReference>
<accession>A0A6P8I4U0</accession>
<keyword evidence="1" id="KW-0053">Apoptosis</keyword>
<feature type="domain" description="DED" evidence="4">
    <location>
        <begin position="3"/>
        <end position="84"/>
    </location>
</feature>
<evidence type="ECO:0000313" key="5">
    <source>
        <dbReference type="Proteomes" id="UP000515163"/>
    </source>
</evidence>
<feature type="compositionally biased region" description="Basic and acidic residues" evidence="3">
    <location>
        <begin position="101"/>
        <end position="132"/>
    </location>
</feature>
<dbReference type="SMART" id="SM00031">
    <property type="entry name" value="DED"/>
    <property type="match status" value="1"/>
</dbReference>
<keyword evidence="2" id="KW-0175">Coiled coil</keyword>
<dbReference type="InterPro" id="IPR001875">
    <property type="entry name" value="DED_dom"/>
</dbReference>
<dbReference type="GO" id="GO:0042981">
    <property type="term" value="P:regulation of apoptotic process"/>
    <property type="evidence" value="ECO:0007669"/>
    <property type="project" value="InterPro"/>
</dbReference>
<dbReference type="OrthoDB" id="5984230at2759"/>
<dbReference type="GO" id="GO:0006915">
    <property type="term" value="P:apoptotic process"/>
    <property type="evidence" value="ECO:0007669"/>
    <property type="project" value="UniProtKB-KW"/>
</dbReference>
<organism evidence="5 6">
    <name type="scientific">Actinia tenebrosa</name>
    <name type="common">Australian red waratah sea anemone</name>
    <dbReference type="NCBI Taxonomy" id="6105"/>
    <lineage>
        <taxon>Eukaryota</taxon>
        <taxon>Metazoa</taxon>
        <taxon>Cnidaria</taxon>
        <taxon>Anthozoa</taxon>
        <taxon>Hexacorallia</taxon>
        <taxon>Actiniaria</taxon>
        <taxon>Actiniidae</taxon>
        <taxon>Actinia</taxon>
    </lineage>
</organism>
<evidence type="ECO:0000256" key="3">
    <source>
        <dbReference type="SAM" id="MobiDB-lite"/>
    </source>
</evidence>
<evidence type="ECO:0000313" key="6">
    <source>
        <dbReference type="RefSeq" id="XP_031562908.1"/>
    </source>
</evidence>
<dbReference type="PANTHER" id="PTHR48169">
    <property type="entry name" value="DED DOMAIN-CONTAINING PROTEIN"/>
    <property type="match status" value="1"/>
</dbReference>
<dbReference type="PROSITE" id="PS50168">
    <property type="entry name" value="DED"/>
    <property type="match status" value="1"/>
</dbReference>
<dbReference type="CDD" id="cd00045">
    <property type="entry name" value="DED"/>
    <property type="match status" value="1"/>
</dbReference>
<reference evidence="6" key="1">
    <citation type="submission" date="2025-08" db="UniProtKB">
        <authorList>
            <consortium name="RefSeq"/>
        </authorList>
    </citation>
    <scope>IDENTIFICATION</scope>
    <source>
        <tissue evidence="6">Tentacle</tissue>
    </source>
</reference>
<dbReference type="Pfam" id="PF01335">
    <property type="entry name" value="DED"/>
    <property type="match status" value="1"/>
</dbReference>
<keyword evidence="5" id="KW-1185">Reference proteome</keyword>
<dbReference type="GeneID" id="116298545"/>
<proteinExistence type="predicted"/>
<evidence type="ECO:0000256" key="2">
    <source>
        <dbReference type="SAM" id="Coils"/>
    </source>
</evidence>
<sequence>MNEYRKLLSRIAHEITADELVTMKFLCTDFIPYTITRKENILNEVFHFFCKLEAESRLGIDNLDGMKDMLTHLKKEDLALEVIDFQCERVLYLSSLNAERESERNQTTRSEQEENQEEEQRRRSEPEVREEQQAAVGNQRGRGTILMRCAPYIAGVAWVVGSTYILNLHKKDPEALVNLVTKVVLPTGNLVKSIFPGSINLLIQATDLNSLKELWKRYQSSRLKEDLQKVMVTEELKNLANDEPIDLVVTMSEEEYRNACLDLMVAHTKAQTLWKRVISSKPSRLASRSLPDLTSLDTNHDWSRGLLLEQLSDDMKRIRQNERKDEKIQKNLLTSVESVSLLIQQIKSIESEINELEVSIGKSLPEKRKGIFHRYRLEEFETSREMYYDRMLGNLSFSCFVVLLEKVNAFLENGRFLLQPEEAVKRLGLFAWQLRRQGYKSSWYTEFQRWSRQSTFYTLGQSIRSLVINLAFKLKDLAALLVKMFILDPKLLKGMTAIDQCGIF</sequence>
<evidence type="ECO:0000256" key="1">
    <source>
        <dbReference type="ARBA" id="ARBA00022703"/>
    </source>
</evidence>
<dbReference type="PANTHER" id="PTHR48169:SF7">
    <property type="entry name" value="CASPASE 10"/>
    <property type="match status" value="1"/>
</dbReference>
<feature type="region of interest" description="Disordered" evidence="3">
    <location>
        <begin position="101"/>
        <end position="136"/>
    </location>
</feature>
<evidence type="ECO:0000259" key="4">
    <source>
        <dbReference type="PROSITE" id="PS50168"/>
    </source>
</evidence>
<gene>
    <name evidence="6" type="primary">LOC116298545</name>
</gene>
<dbReference type="Gene3D" id="1.10.533.10">
    <property type="entry name" value="Death Domain, Fas"/>
    <property type="match status" value="1"/>
</dbReference>
<name>A0A6P8I4U0_ACTTE</name>
<feature type="coiled-coil region" evidence="2">
    <location>
        <begin position="308"/>
        <end position="359"/>
    </location>
</feature>
<dbReference type="SUPFAM" id="SSF47986">
    <property type="entry name" value="DEATH domain"/>
    <property type="match status" value="1"/>
</dbReference>
<dbReference type="Proteomes" id="UP000515163">
    <property type="component" value="Unplaced"/>
</dbReference>
<dbReference type="InterPro" id="IPR011029">
    <property type="entry name" value="DEATH-like_dom_sf"/>
</dbReference>
<dbReference type="KEGG" id="aten:116298545"/>